<dbReference type="OrthoDB" id="9812625at2"/>
<evidence type="ECO:0000256" key="2">
    <source>
        <dbReference type="ARBA" id="ARBA00023002"/>
    </source>
</evidence>
<organism evidence="4 5">
    <name type="scientific">Candidatus Rhodobacter oscarellae</name>
    <dbReference type="NCBI Taxonomy" id="1675527"/>
    <lineage>
        <taxon>Bacteria</taxon>
        <taxon>Pseudomonadati</taxon>
        <taxon>Pseudomonadota</taxon>
        <taxon>Alphaproteobacteria</taxon>
        <taxon>Rhodobacterales</taxon>
        <taxon>Rhodobacter group</taxon>
        <taxon>Rhodobacter</taxon>
    </lineage>
</organism>
<dbReference type="CDD" id="cd07102">
    <property type="entry name" value="ALDH_EDX86601"/>
    <property type="match status" value="1"/>
</dbReference>
<comment type="caution">
    <text evidence="4">The sequence shown here is derived from an EMBL/GenBank/DDBJ whole genome shotgun (WGS) entry which is preliminary data.</text>
</comment>
<dbReference type="InterPro" id="IPR016162">
    <property type="entry name" value="Ald_DH_N"/>
</dbReference>
<dbReference type="InterPro" id="IPR016163">
    <property type="entry name" value="Ald_DH_C"/>
</dbReference>
<dbReference type="Gene3D" id="3.40.605.10">
    <property type="entry name" value="Aldehyde Dehydrogenase, Chain A, domain 1"/>
    <property type="match status" value="1"/>
</dbReference>
<feature type="domain" description="Aldehyde dehydrogenase" evidence="3">
    <location>
        <begin position="3"/>
        <end position="452"/>
    </location>
</feature>
<dbReference type="PATRIC" id="fig|1675527.3.peg.573"/>
<dbReference type="Proteomes" id="UP000037178">
    <property type="component" value="Unassembled WGS sequence"/>
</dbReference>
<comment type="similarity">
    <text evidence="1">Belongs to the aldehyde dehydrogenase family.</text>
</comment>
<gene>
    <name evidence="4" type="ORF">AIOL_000518</name>
</gene>
<dbReference type="SUPFAM" id="SSF53720">
    <property type="entry name" value="ALDH-like"/>
    <property type="match status" value="1"/>
</dbReference>
<evidence type="ECO:0000256" key="1">
    <source>
        <dbReference type="ARBA" id="ARBA00009986"/>
    </source>
</evidence>
<dbReference type="PANTHER" id="PTHR11699">
    <property type="entry name" value="ALDEHYDE DEHYDROGENASE-RELATED"/>
    <property type="match status" value="1"/>
</dbReference>
<dbReference type="InterPro" id="IPR016161">
    <property type="entry name" value="Ald_DH/histidinol_DH"/>
</dbReference>
<keyword evidence="5" id="KW-1185">Reference proteome</keyword>
<dbReference type="RefSeq" id="WP_049641460.1">
    <property type="nucleotide sequence ID" value="NZ_LFTY01000001.1"/>
</dbReference>
<evidence type="ECO:0000259" key="3">
    <source>
        <dbReference type="Pfam" id="PF00171"/>
    </source>
</evidence>
<protein>
    <submittedName>
        <fullName evidence="4">Aldehyde dehydrogenase</fullName>
        <ecNumber evidence="4">1.2.1.3</ecNumber>
    </submittedName>
</protein>
<dbReference type="FunFam" id="3.40.309.10:FF:000009">
    <property type="entry name" value="Aldehyde dehydrogenase A"/>
    <property type="match status" value="1"/>
</dbReference>
<dbReference type="STRING" id="1675527.AIOL_000518"/>
<keyword evidence="2 4" id="KW-0560">Oxidoreductase</keyword>
<sequence length="458" mass="49275">MNSIDLISPIDGSVYLSRAVLSRDAALQAAAKARAAQAEWASRPLQERIDLVLKANEIVGQTTDSMATELAHQMGRPVRYGGEYGGFSERLTYMAEVAEQGLAPDVIEDSEAFRRQIKRVPWGVVLVVAPWNYPYMTAINTVAPALIAGNTVILKHASQTLQVGERLAEALYAAGVPQEVFQNVVIDHDTTNALIAGRAVDFVNFTGSVGGGQAMERAAAGTFIPVSTELGGKDPGYVRADANLDAAVDTLMDGAMFNAGQCCCGIERIYVHEALYDAFVEKAVAWAGAQKLGNPLDPETTLGPMANIRFAREVRAQVAEAVADGATAHIPQLDADDGENCYVTPQVLTGVTHDMRVMRDETFGPVVGIMRVPGDAEAIRLMNDSPFGLMASIWTEDRAAAERIGDAIETGTVFMNRCDYLDPALCWTGCKDTGRGAGLSKLAYQSLTRPKSYHMRKV</sequence>
<name>A0A0J9EC69_9RHOB</name>
<proteinExistence type="inferred from homology"/>
<dbReference type="EMBL" id="LFTY01000001">
    <property type="protein sequence ID" value="KMW60365.1"/>
    <property type="molecule type" value="Genomic_DNA"/>
</dbReference>
<dbReference type="InterPro" id="IPR015590">
    <property type="entry name" value="Aldehyde_DH_dom"/>
</dbReference>
<dbReference type="EC" id="1.2.1.3" evidence="4"/>
<dbReference type="Gene3D" id="3.40.309.10">
    <property type="entry name" value="Aldehyde Dehydrogenase, Chain A, domain 2"/>
    <property type="match status" value="1"/>
</dbReference>
<reference evidence="4 5" key="1">
    <citation type="submission" date="2015-06" db="EMBL/GenBank/DDBJ databases">
        <title>Draft genome sequence of an Alphaproteobacteria species associated to the Mediterranean sponge Oscarella lobularis.</title>
        <authorList>
            <person name="Jourda C."/>
            <person name="Santini S."/>
            <person name="Claverie J.-M."/>
        </authorList>
    </citation>
    <scope>NUCLEOTIDE SEQUENCE [LARGE SCALE GENOMIC DNA]</scope>
    <source>
        <strain evidence="4">IGS</strain>
    </source>
</reference>
<dbReference type="AlphaFoldDB" id="A0A0J9EC69"/>
<evidence type="ECO:0000313" key="5">
    <source>
        <dbReference type="Proteomes" id="UP000037178"/>
    </source>
</evidence>
<dbReference type="Pfam" id="PF00171">
    <property type="entry name" value="Aldedh"/>
    <property type="match status" value="1"/>
</dbReference>
<dbReference type="GO" id="GO:0004029">
    <property type="term" value="F:aldehyde dehydrogenase (NAD+) activity"/>
    <property type="evidence" value="ECO:0007669"/>
    <property type="project" value="UniProtKB-EC"/>
</dbReference>
<evidence type="ECO:0000313" key="4">
    <source>
        <dbReference type="EMBL" id="KMW60365.1"/>
    </source>
</evidence>
<accession>A0A0J9EC69</accession>